<proteinExistence type="predicted"/>
<name>A0A5J4TVC5_9EUKA</name>
<feature type="non-terminal residue" evidence="2">
    <location>
        <position position="1"/>
    </location>
</feature>
<dbReference type="AlphaFoldDB" id="A0A5J4TVC5"/>
<dbReference type="Proteomes" id="UP000324800">
    <property type="component" value="Unassembled WGS sequence"/>
</dbReference>
<feature type="region of interest" description="Disordered" evidence="1">
    <location>
        <begin position="1"/>
        <end position="55"/>
    </location>
</feature>
<feature type="compositionally biased region" description="Gly residues" evidence="1">
    <location>
        <begin position="21"/>
        <end position="30"/>
    </location>
</feature>
<evidence type="ECO:0000313" key="2">
    <source>
        <dbReference type="EMBL" id="KAA6361521.1"/>
    </source>
</evidence>
<evidence type="ECO:0000313" key="3">
    <source>
        <dbReference type="Proteomes" id="UP000324800"/>
    </source>
</evidence>
<dbReference type="EMBL" id="SNRW01025422">
    <property type="protein sequence ID" value="KAA6361521.1"/>
    <property type="molecule type" value="Genomic_DNA"/>
</dbReference>
<sequence length="55" mass="5858">AKAWTESQDKQRSGNSDFGDMGMGRGGGRNNRGRGLGRRPGGYPGGLDDDDDMDL</sequence>
<reference evidence="2 3" key="1">
    <citation type="submission" date="2019-03" db="EMBL/GenBank/DDBJ databases">
        <title>Single cell metagenomics reveals metabolic interactions within the superorganism composed of flagellate Streblomastix strix and complex community of Bacteroidetes bacteria on its surface.</title>
        <authorList>
            <person name="Treitli S.C."/>
            <person name="Kolisko M."/>
            <person name="Husnik F."/>
            <person name="Keeling P."/>
            <person name="Hampl V."/>
        </authorList>
    </citation>
    <scope>NUCLEOTIDE SEQUENCE [LARGE SCALE GENOMIC DNA]</scope>
    <source>
        <strain evidence="2">ST1C</strain>
    </source>
</reference>
<organism evidence="2 3">
    <name type="scientific">Streblomastix strix</name>
    <dbReference type="NCBI Taxonomy" id="222440"/>
    <lineage>
        <taxon>Eukaryota</taxon>
        <taxon>Metamonada</taxon>
        <taxon>Preaxostyla</taxon>
        <taxon>Oxymonadida</taxon>
        <taxon>Streblomastigidae</taxon>
        <taxon>Streblomastix</taxon>
    </lineage>
</organism>
<comment type="caution">
    <text evidence="2">The sequence shown here is derived from an EMBL/GenBank/DDBJ whole genome shotgun (WGS) entry which is preliminary data.</text>
</comment>
<protein>
    <submittedName>
        <fullName evidence="2">Uncharacterized protein</fullName>
    </submittedName>
</protein>
<accession>A0A5J4TVC5</accession>
<gene>
    <name evidence="2" type="ORF">EZS28_042951</name>
</gene>
<evidence type="ECO:0000256" key="1">
    <source>
        <dbReference type="SAM" id="MobiDB-lite"/>
    </source>
</evidence>